<gene>
    <name evidence="4" type="ORF">GTP41_14055</name>
</gene>
<sequence>MRLTHPSNAAQDCATALDQLHDRLLDMAVRALALPPEQFASAFAQLVANIELDFRFEERLMESFDCADAHLHREQHARMLAGLHHAAAALDQDDPVPAQRALSALREWLPFHIDTQDRHLLRAWLRTAKT</sequence>
<dbReference type="AlphaFoldDB" id="A0A6N9HIK7"/>
<evidence type="ECO:0000256" key="1">
    <source>
        <dbReference type="ARBA" id="ARBA00010587"/>
    </source>
</evidence>
<dbReference type="SUPFAM" id="SSF47188">
    <property type="entry name" value="Hemerythrin-like"/>
    <property type="match status" value="1"/>
</dbReference>
<evidence type="ECO:0000313" key="5">
    <source>
        <dbReference type="Proteomes" id="UP000448575"/>
    </source>
</evidence>
<dbReference type="Gene3D" id="1.20.120.50">
    <property type="entry name" value="Hemerythrin-like"/>
    <property type="match status" value="1"/>
</dbReference>
<proteinExistence type="inferred from homology"/>
<keyword evidence="2" id="KW-0479">Metal-binding</keyword>
<dbReference type="EMBL" id="WWCJ01000009">
    <property type="protein sequence ID" value="MYN03216.1"/>
    <property type="molecule type" value="Genomic_DNA"/>
</dbReference>
<comment type="similarity">
    <text evidence="1">Belongs to the hemerythrin family.</text>
</comment>
<organism evidence="4 5">
    <name type="scientific">Pseudoduganella guangdongensis</name>
    <dbReference type="NCBI Taxonomy" id="2692179"/>
    <lineage>
        <taxon>Bacteria</taxon>
        <taxon>Pseudomonadati</taxon>
        <taxon>Pseudomonadota</taxon>
        <taxon>Betaproteobacteria</taxon>
        <taxon>Burkholderiales</taxon>
        <taxon>Oxalobacteraceae</taxon>
        <taxon>Telluria group</taxon>
        <taxon>Pseudoduganella</taxon>
    </lineage>
</organism>
<dbReference type="InterPro" id="IPR035938">
    <property type="entry name" value="Hemerythrin-like_sf"/>
</dbReference>
<dbReference type="InterPro" id="IPR012827">
    <property type="entry name" value="Hemerythrin_metal-bd"/>
</dbReference>
<evidence type="ECO:0000256" key="3">
    <source>
        <dbReference type="ARBA" id="ARBA00023004"/>
    </source>
</evidence>
<dbReference type="Proteomes" id="UP000448575">
    <property type="component" value="Unassembled WGS sequence"/>
</dbReference>
<evidence type="ECO:0000256" key="2">
    <source>
        <dbReference type="ARBA" id="ARBA00022723"/>
    </source>
</evidence>
<comment type="caution">
    <text evidence="4">The sequence shown here is derived from an EMBL/GenBank/DDBJ whole genome shotgun (WGS) entry which is preliminary data.</text>
</comment>
<evidence type="ECO:0000313" key="4">
    <source>
        <dbReference type="EMBL" id="MYN03216.1"/>
    </source>
</evidence>
<evidence type="ECO:0008006" key="6">
    <source>
        <dbReference type="Google" id="ProtNLM"/>
    </source>
</evidence>
<accession>A0A6N9HIK7</accession>
<dbReference type="GO" id="GO:0046872">
    <property type="term" value="F:metal ion binding"/>
    <property type="evidence" value="ECO:0007669"/>
    <property type="project" value="UniProtKB-KW"/>
</dbReference>
<dbReference type="CDD" id="cd12107">
    <property type="entry name" value="Hemerythrin"/>
    <property type="match status" value="1"/>
</dbReference>
<keyword evidence="3" id="KW-0408">Iron</keyword>
<keyword evidence="5" id="KW-1185">Reference proteome</keyword>
<reference evidence="4 5" key="1">
    <citation type="submission" date="2019-12" db="EMBL/GenBank/DDBJ databases">
        <title>Novel species isolated from a subtropical stream in China.</title>
        <authorList>
            <person name="Lu H."/>
        </authorList>
    </citation>
    <scope>NUCLEOTIDE SEQUENCE [LARGE SCALE GENOMIC DNA]</scope>
    <source>
        <strain evidence="4 5">DS3</strain>
    </source>
</reference>
<name>A0A6N9HIK7_9BURK</name>
<protein>
    <recommendedName>
        <fullName evidence="6">Hemerythrin</fullName>
    </recommendedName>
</protein>
<dbReference type="RefSeq" id="WP_161026191.1">
    <property type="nucleotide sequence ID" value="NZ_WWCJ01000009.1"/>
</dbReference>